<evidence type="ECO:0000256" key="3">
    <source>
        <dbReference type="SAM" id="SignalP"/>
    </source>
</evidence>
<comment type="similarity">
    <text evidence="1">Belongs to the peptidase C59 family.</text>
</comment>
<evidence type="ECO:0000256" key="1">
    <source>
        <dbReference type="ARBA" id="ARBA00006625"/>
    </source>
</evidence>
<dbReference type="PANTHER" id="PTHR35527:SF2">
    <property type="entry name" value="HYDROLASE"/>
    <property type="match status" value="1"/>
</dbReference>
<gene>
    <name evidence="5" type="ORF">LY90DRAFT_673902</name>
</gene>
<dbReference type="Proteomes" id="UP000193920">
    <property type="component" value="Unassembled WGS sequence"/>
</dbReference>
<proteinExistence type="inferred from homology"/>
<dbReference type="OrthoDB" id="2146522at2759"/>
<dbReference type="Pfam" id="PF02275">
    <property type="entry name" value="CBAH"/>
    <property type="match status" value="1"/>
</dbReference>
<name>A0A1Y2B4U9_9FUNG</name>
<dbReference type="AlphaFoldDB" id="A0A1Y2B4U9"/>
<evidence type="ECO:0000259" key="4">
    <source>
        <dbReference type="Pfam" id="PF02275"/>
    </source>
</evidence>
<dbReference type="EMBL" id="MCOG01000177">
    <property type="protein sequence ID" value="ORY29861.1"/>
    <property type="molecule type" value="Genomic_DNA"/>
</dbReference>
<protein>
    <submittedName>
        <fullName evidence="5">N-terminal nucleophile aminohydrolase</fullName>
    </submittedName>
</protein>
<keyword evidence="6" id="KW-1185">Reference proteome</keyword>
<organism evidence="5 6">
    <name type="scientific">Neocallimastix californiae</name>
    <dbReference type="NCBI Taxonomy" id="1754190"/>
    <lineage>
        <taxon>Eukaryota</taxon>
        <taxon>Fungi</taxon>
        <taxon>Fungi incertae sedis</taxon>
        <taxon>Chytridiomycota</taxon>
        <taxon>Chytridiomycota incertae sedis</taxon>
        <taxon>Neocallimastigomycetes</taxon>
        <taxon>Neocallimastigales</taxon>
        <taxon>Neocallimastigaceae</taxon>
        <taxon>Neocallimastix</taxon>
    </lineage>
</organism>
<keyword evidence="3" id="KW-0732">Signal</keyword>
<feature type="chain" id="PRO_5012440663" evidence="3">
    <location>
        <begin position="22"/>
        <end position="408"/>
    </location>
</feature>
<dbReference type="PANTHER" id="PTHR35527">
    <property type="entry name" value="CHOLOYLGLYCINE HYDROLASE"/>
    <property type="match status" value="1"/>
</dbReference>
<dbReference type="Gene3D" id="3.60.60.10">
    <property type="entry name" value="Penicillin V Acylase, Chain A"/>
    <property type="match status" value="1"/>
</dbReference>
<keyword evidence="2 5" id="KW-0378">Hydrolase</keyword>
<dbReference type="InterPro" id="IPR052193">
    <property type="entry name" value="Peptidase_C59"/>
</dbReference>
<dbReference type="InterPro" id="IPR029132">
    <property type="entry name" value="CBAH/NAAA_C"/>
</dbReference>
<feature type="domain" description="Choloylglycine hydrolase/NAAA C-terminal" evidence="4">
    <location>
        <begin position="153"/>
        <end position="309"/>
    </location>
</feature>
<evidence type="ECO:0000256" key="2">
    <source>
        <dbReference type="ARBA" id="ARBA00022801"/>
    </source>
</evidence>
<dbReference type="SUPFAM" id="SSF56235">
    <property type="entry name" value="N-terminal nucleophile aminohydrolases (Ntn hydrolases)"/>
    <property type="match status" value="1"/>
</dbReference>
<comment type="caution">
    <text evidence="5">The sequence shown here is derived from an EMBL/GenBank/DDBJ whole genome shotgun (WGS) entry which is preliminary data.</text>
</comment>
<reference evidence="5 6" key="1">
    <citation type="submission" date="2016-08" db="EMBL/GenBank/DDBJ databases">
        <title>A Parts List for Fungal Cellulosomes Revealed by Comparative Genomics.</title>
        <authorList>
            <consortium name="DOE Joint Genome Institute"/>
            <person name="Haitjema C.H."/>
            <person name="Gilmore S.P."/>
            <person name="Henske J.K."/>
            <person name="Solomon K.V."/>
            <person name="De Groot R."/>
            <person name="Kuo A."/>
            <person name="Mondo S.J."/>
            <person name="Salamov A.A."/>
            <person name="Labutti K."/>
            <person name="Zhao Z."/>
            <person name="Chiniquy J."/>
            <person name="Barry K."/>
            <person name="Brewer H.M."/>
            <person name="Purvine S.O."/>
            <person name="Wright A.T."/>
            <person name="Boxma B."/>
            <person name="Van Alen T."/>
            <person name="Hackstein J.H."/>
            <person name="Baker S.E."/>
            <person name="Grigoriev I.V."/>
            <person name="O'Malley M.A."/>
        </authorList>
    </citation>
    <scope>NUCLEOTIDE SEQUENCE [LARGE SCALE GENOMIC DNA]</scope>
    <source>
        <strain evidence="5 6">G1</strain>
    </source>
</reference>
<dbReference type="InterPro" id="IPR029055">
    <property type="entry name" value="Ntn_hydrolases_N"/>
</dbReference>
<evidence type="ECO:0000313" key="5">
    <source>
        <dbReference type="EMBL" id="ORY29861.1"/>
    </source>
</evidence>
<sequence length="408" mass="46402">MFVKNSHIILAFIYFALLVLSSPIKDNSNKALKSSQKEEEEVTLSAIEISDNEEIIEDSGVEILSDIEEESQAAISNDDLIISEIIKEIDVTDKIQEIDNGFRFSKIEGNYGLDEFIKSNGITSDADLIEFLKENQLISESANITLEDHGFACSSFLVHKRDEDGFYFGRNFDWIHSKGMILLTYPENGYSSISTVNLSFIKDNNNSLTEEELKNLSVYVPVDGVNEKGLTVSANMVGFIYVDNDTPKPDITPSIAIRLLLDKAATVEEAINILKEYDMHQSLNLCVHFAITDAEGNAVVVEYINNEMTYVHSPINENFFLTPGDYYGNSVYILSEDNIETFPSSQRRYNIIKERLEKYPTMTREQVRDTLSASSGEDTSWSIVYDKDNKEAYYYFYLDYEHGYHVKL</sequence>
<accession>A0A1Y2B4U9</accession>
<feature type="signal peptide" evidence="3">
    <location>
        <begin position="1"/>
        <end position="21"/>
    </location>
</feature>
<dbReference type="GO" id="GO:0016787">
    <property type="term" value="F:hydrolase activity"/>
    <property type="evidence" value="ECO:0007669"/>
    <property type="project" value="UniProtKB-KW"/>
</dbReference>
<evidence type="ECO:0000313" key="6">
    <source>
        <dbReference type="Proteomes" id="UP000193920"/>
    </source>
</evidence>